<dbReference type="GO" id="GO:0016787">
    <property type="term" value="F:hydrolase activity"/>
    <property type="evidence" value="ECO:0007669"/>
    <property type="project" value="InterPro"/>
</dbReference>
<sequence>MSDFHFCVEARRVNLLSLAHRRPRLTLDTCLLQARDLGFLSYAKPTSYSPQVVSAAAQFCFERRLSSDGIILTGDLATTGHQLDIAVARDYAMADAVDGFVSQANRATLKASQLPLWVLPGNHDKYADNIATPRSRNFELTFGNLMPNFNKGVAHKVRRKRSEHVGIVFADFCLRERSDASNKLTGPYGQGRVHTDVLHEMESRTKYLRQKFPGITLVWAIHFAPYDCGNSLALIDWTLVAKSAVINRVTATLCGHTHVASVLKSAGHTTYCAGSAGAIDQEYSSSVHIIRLTSGSDPSVSRSNFAWDVSSGEFRQIKDD</sequence>
<reference evidence="2 3" key="1">
    <citation type="submission" date="2019-10" db="EMBL/GenBank/DDBJ databases">
        <title>Draft Genome Sequence of the Caffeine Degrading Methylotroph Methylorubrum populi PINKEL.</title>
        <authorList>
            <person name="Dawson S.C."/>
            <person name="Zhang X."/>
            <person name="Wright M.E."/>
            <person name="Sharma G."/>
            <person name="Langner J.T."/>
            <person name="Ditty J.L."/>
            <person name="Subuyuj G.A."/>
        </authorList>
    </citation>
    <scope>NUCLEOTIDE SEQUENCE [LARGE SCALE GENOMIC DNA]</scope>
    <source>
        <strain evidence="2 3">Pinkel</strain>
    </source>
</reference>
<evidence type="ECO:0000313" key="2">
    <source>
        <dbReference type="EMBL" id="KAB7782304.1"/>
    </source>
</evidence>
<dbReference type="Gene3D" id="3.60.21.10">
    <property type="match status" value="1"/>
</dbReference>
<feature type="domain" description="Calcineurin-like phosphoesterase" evidence="1">
    <location>
        <begin position="67"/>
        <end position="259"/>
    </location>
</feature>
<dbReference type="Pfam" id="PF00149">
    <property type="entry name" value="Metallophos"/>
    <property type="match status" value="1"/>
</dbReference>
<dbReference type="InterPro" id="IPR004843">
    <property type="entry name" value="Calcineurin-like_PHP"/>
</dbReference>
<gene>
    <name evidence="2" type="ORF">F8B43_5059</name>
</gene>
<dbReference type="RefSeq" id="WP_152278772.1">
    <property type="nucleotide sequence ID" value="NZ_WEKV01000020.1"/>
</dbReference>
<organism evidence="2 3">
    <name type="scientific">Methylorubrum populi</name>
    <dbReference type="NCBI Taxonomy" id="223967"/>
    <lineage>
        <taxon>Bacteria</taxon>
        <taxon>Pseudomonadati</taxon>
        <taxon>Pseudomonadota</taxon>
        <taxon>Alphaproteobacteria</taxon>
        <taxon>Hyphomicrobiales</taxon>
        <taxon>Methylobacteriaceae</taxon>
        <taxon>Methylorubrum</taxon>
    </lineage>
</organism>
<dbReference type="Proteomes" id="UP000469949">
    <property type="component" value="Unassembled WGS sequence"/>
</dbReference>
<accession>A0A833J1B5</accession>
<dbReference type="EMBL" id="WEKV01000020">
    <property type="protein sequence ID" value="KAB7782304.1"/>
    <property type="molecule type" value="Genomic_DNA"/>
</dbReference>
<protein>
    <recommendedName>
        <fullName evidence="1">Calcineurin-like phosphoesterase domain-containing protein</fullName>
    </recommendedName>
</protein>
<name>A0A833J1B5_9HYPH</name>
<dbReference type="InterPro" id="IPR029052">
    <property type="entry name" value="Metallo-depent_PP-like"/>
</dbReference>
<evidence type="ECO:0000313" key="3">
    <source>
        <dbReference type="Proteomes" id="UP000469949"/>
    </source>
</evidence>
<dbReference type="SUPFAM" id="SSF56300">
    <property type="entry name" value="Metallo-dependent phosphatases"/>
    <property type="match status" value="1"/>
</dbReference>
<comment type="caution">
    <text evidence="2">The sequence shown here is derived from an EMBL/GenBank/DDBJ whole genome shotgun (WGS) entry which is preliminary data.</text>
</comment>
<evidence type="ECO:0000259" key="1">
    <source>
        <dbReference type="Pfam" id="PF00149"/>
    </source>
</evidence>
<proteinExistence type="predicted"/>
<dbReference type="AlphaFoldDB" id="A0A833J1B5"/>